<comment type="caution">
    <text evidence="1">The sequence shown here is derived from an EMBL/GenBank/DDBJ whole genome shotgun (WGS) entry which is preliminary data.</text>
</comment>
<protein>
    <submittedName>
        <fullName evidence="1">Uncharacterized protein</fullName>
    </submittedName>
</protein>
<evidence type="ECO:0000313" key="1">
    <source>
        <dbReference type="EMBL" id="MDH1340625.1"/>
    </source>
</evidence>
<dbReference type="AlphaFoldDB" id="A0AA42QBE7"/>
<organism evidence="1 2">
    <name type="scientific">Ectopseudomonas oleovorans</name>
    <name type="common">Pseudomonas oleovorans</name>
    <dbReference type="NCBI Taxonomy" id="301"/>
    <lineage>
        <taxon>Bacteria</taxon>
        <taxon>Pseudomonadati</taxon>
        <taxon>Pseudomonadota</taxon>
        <taxon>Gammaproteobacteria</taxon>
        <taxon>Pseudomonadales</taxon>
        <taxon>Pseudomonadaceae</taxon>
        <taxon>Ectopseudomonas</taxon>
    </lineage>
</organism>
<dbReference type="Proteomes" id="UP001161697">
    <property type="component" value="Unassembled WGS sequence"/>
</dbReference>
<gene>
    <name evidence="1" type="ORF">N5J11_15605</name>
</gene>
<sequence length="281" mass="31802">MPFPEASAWNRDSADIARENTKRKDSPCSFFFSHGRSLVLAAEYFHDERLSEAARGGVALKHRHKIQLAIFGQLMAAFEYMLKDFIAKSIDASNIFDEKLKNQEWLSITTERVLSQRIAQSTIGSMLVHPTLGWHTPDTVNERYKAIFNVSPFDGEDLKKISVLWILRHSVAHNAGFVTAHDSARINQPALSEKVVHLDEVFVKDTFDYLCSIASRLADSCGKSMLKQWLKSMRVYGPNWERDQNIYQAIKALGTYVNSRNQALQAFEVAAYNADWAAANA</sequence>
<accession>A0AA42QBE7</accession>
<dbReference type="RefSeq" id="WP_279534671.1">
    <property type="nucleotide sequence ID" value="NZ_CP104579.1"/>
</dbReference>
<name>A0AA42QBE7_ECTOL</name>
<evidence type="ECO:0000313" key="2">
    <source>
        <dbReference type="Proteomes" id="UP001161697"/>
    </source>
</evidence>
<proteinExistence type="predicted"/>
<reference evidence="1" key="1">
    <citation type="submission" date="2022-09" db="EMBL/GenBank/DDBJ databases">
        <title>Intensive care unit water sources are persistently colonized with multi-drug resistant bacteria and are the site of extensive horizontal gene transfer of antibiotic resistance genes.</title>
        <authorList>
            <person name="Diorio-Toth L."/>
        </authorList>
    </citation>
    <scope>NUCLEOTIDE SEQUENCE</scope>
    <source>
        <strain evidence="1">GD03704</strain>
    </source>
</reference>
<dbReference type="EMBL" id="JAOCJE010000001">
    <property type="protein sequence ID" value="MDH1340625.1"/>
    <property type="molecule type" value="Genomic_DNA"/>
</dbReference>